<dbReference type="EMBL" id="LPWE01000014">
    <property type="protein sequence ID" value="ODR93643.1"/>
    <property type="molecule type" value="Genomic_DNA"/>
</dbReference>
<feature type="signal peptide" evidence="1">
    <location>
        <begin position="1"/>
        <end position="25"/>
    </location>
</feature>
<evidence type="ECO:0000256" key="1">
    <source>
        <dbReference type="SAM" id="SignalP"/>
    </source>
</evidence>
<evidence type="ECO:0000313" key="3">
    <source>
        <dbReference type="Proteomes" id="UP000094172"/>
    </source>
</evidence>
<feature type="chain" id="PRO_5009138299" evidence="1">
    <location>
        <begin position="26"/>
        <end position="128"/>
    </location>
</feature>
<accession>A0A1E3VJG7</accession>
<comment type="caution">
    <text evidence="2">The sequence shown here is derived from an EMBL/GenBank/DDBJ whole genome shotgun (WGS) entry which is preliminary data.</text>
</comment>
<protein>
    <submittedName>
        <fullName evidence="2">Uncharacterized protein</fullName>
    </submittedName>
</protein>
<sequence>MYWHRFALVFAVAISCLTLSAPVQAGCVLLSGTADGFDKPTAVGRAQAALAEEVRDYKAQKRLGAVTVSAMRASPNPYWRTSVSNNMLCFNVWCGIYKPDIVKRSSYTTCWSGVVSPYVCTSGAKLCW</sequence>
<dbReference type="AlphaFoldDB" id="A0A1E3VJG7"/>
<name>A0A1E3VJG7_9HYPH</name>
<gene>
    <name evidence="2" type="ORF">AUC70_12460</name>
</gene>
<dbReference type="PROSITE" id="PS51257">
    <property type="entry name" value="PROKAR_LIPOPROTEIN"/>
    <property type="match status" value="1"/>
</dbReference>
<reference evidence="2 3" key="1">
    <citation type="journal article" date="2016" name="Environ. Microbiol.">
        <title>New Methyloceanibacter diversity from North Sea sediments includes methanotroph containing solely the soluble methane monooxygenase.</title>
        <authorList>
            <person name="Vekeman B."/>
            <person name="Kerckhof F.M."/>
            <person name="Cremers G."/>
            <person name="de Vos P."/>
            <person name="Vandamme P."/>
            <person name="Boon N."/>
            <person name="Op den Camp H.J."/>
            <person name="Heylen K."/>
        </authorList>
    </citation>
    <scope>NUCLEOTIDE SEQUENCE [LARGE SCALE GENOMIC DNA]</scope>
    <source>
        <strain evidence="2 3">R-67176</strain>
    </source>
</reference>
<dbReference type="Proteomes" id="UP000094172">
    <property type="component" value="Unassembled WGS sequence"/>
</dbReference>
<keyword evidence="1" id="KW-0732">Signal</keyword>
<organism evidence="2 3">
    <name type="scientific">Methyloceanibacter stevinii</name>
    <dbReference type="NCBI Taxonomy" id="1774970"/>
    <lineage>
        <taxon>Bacteria</taxon>
        <taxon>Pseudomonadati</taxon>
        <taxon>Pseudomonadota</taxon>
        <taxon>Alphaproteobacteria</taxon>
        <taxon>Hyphomicrobiales</taxon>
        <taxon>Hyphomicrobiaceae</taxon>
        <taxon>Methyloceanibacter</taxon>
    </lineage>
</organism>
<dbReference type="STRING" id="1774970.AUC70_12460"/>
<keyword evidence="3" id="KW-1185">Reference proteome</keyword>
<proteinExistence type="predicted"/>
<evidence type="ECO:0000313" key="2">
    <source>
        <dbReference type="EMBL" id="ODR93643.1"/>
    </source>
</evidence>